<dbReference type="PANTHER" id="PTHR42711">
    <property type="entry name" value="ABC TRANSPORTER ATP-BINDING PROTEIN"/>
    <property type="match status" value="1"/>
</dbReference>
<evidence type="ECO:0000256" key="5">
    <source>
        <dbReference type="ARBA" id="ARBA00023251"/>
    </source>
</evidence>
<evidence type="ECO:0000256" key="2">
    <source>
        <dbReference type="ARBA" id="ARBA00022448"/>
    </source>
</evidence>
<gene>
    <name evidence="7" type="ORF">F4559_005110</name>
</gene>
<dbReference type="SUPFAM" id="SSF52540">
    <property type="entry name" value="P-loop containing nucleoside triphosphate hydrolases"/>
    <property type="match status" value="1"/>
</dbReference>
<dbReference type="AlphaFoldDB" id="A0A7W7T7G8"/>
<reference evidence="7 8" key="1">
    <citation type="submission" date="2020-08" db="EMBL/GenBank/DDBJ databases">
        <title>Sequencing the genomes of 1000 actinobacteria strains.</title>
        <authorList>
            <person name="Klenk H.-P."/>
        </authorList>
    </citation>
    <scope>NUCLEOTIDE SEQUENCE [LARGE SCALE GENOMIC DNA]</scope>
    <source>
        <strain evidence="7 8">DSM 45084</strain>
    </source>
</reference>
<evidence type="ECO:0000259" key="6">
    <source>
        <dbReference type="PROSITE" id="PS50893"/>
    </source>
</evidence>
<dbReference type="GO" id="GO:0016887">
    <property type="term" value="F:ATP hydrolysis activity"/>
    <property type="evidence" value="ECO:0007669"/>
    <property type="project" value="InterPro"/>
</dbReference>
<dbReference type="Gene3D" id="3.40.50.300">
    <property type="entry name" value="P-loop containing nucleotide triphosphate hydrolases"/>
    <property type="match status" value="1"/>
</dbReference>
<dbReference type="Pfam" id="PF00005">
    <property type="entry name" value="ABC_tran"/>
    <property type="match status" value="1"/>
</dbReference>
<comment type="caution">
    <text evidence="7">The sequence shown here is derived from an EMBL/GenBank/DDBJ whole genome shotgun (WGS) entry which is preliminary data.</text>
</comment>
<dbReference type="GO" id="GO:0046677">
    <property type="term" value="P:response to antibiotic"/>
    <property type="evidence" value="ECO:0007669"/>
    <property type="project" value="UniProtKB-KW"/>
</dbReference>
<sequence length="297" mass="31498">MYAIEAEGLARVFGQVEAVRSVDLAVRPGEVVGFLGPNGAGKTTTLRMLATVLAPTGGRARVAGHDLRAEPDRVRRRIGYVAQSGGTRPLSTPREELVLQGLLHRLPDAARRADVLLDDFGLGDARDRPVATLSGGRRRRLDVALGLVHRPEVLFLDEPSTGLDPGSRAALWDHVRALDATVFVSTHYLDEADALCSRVSIMDQGRIVAEDSPGALKAAVGHDTVVIGLAGHDVDVVDAVTDLGEASLDGDTLTVTCRDGARLLPDLVRRLGDAGAEIRSVVVRGATLDDVFEALTC</sequence>
<dbReference type="InterPro" id="IPR050763">
    <property type="entry name" value="ABC_transporter_ATP-binding"/>
</dbReference>
<dbReference type="Proteomes" id="UP000542674">
    <property type="component" value="Unassembled WGS sequence"/>
</dbReference>
<evidence type="ECO:0000256" key="4">
    <source>
        <dbReference type="ARBA" id="ARBA00022840"/>
    </source>
</evidence>
<dbReference type="InterPro" id="IPR003439">
    <property type="entry name" value="ABC_transporter-like_ATP-bd"/>
</dbReference>
<keyword evidence="4 7" id="KW-0067">ATP-binding</keyword>
<comment type="subcellular location">
    <subcellularLocation>
        <location evidence="1">Cell membrane</location>
        <topology evidence="1">Peripheral membrane protein</topology>
    </subcellularLocation>
</comment>
<dbReference type="SMART" id="SM00382">
    <property type="entry name" value="AAA"/>
    <property type="match status" value="1"/>
</dbReference>
<evidence type="ECO:0000313" key="8">
    <source>
        <dbReference type="Proteomes" id="UP000542674"/>
    </source>
</evidence>
<protein>
    <submittedName>
        <fullName evidence="7">ABC-2 type transport system ATP-binding protein</fullName>
    </submittedName>
</protein>
<dbReference type="RefSeq" id="WP_184672701.1">
    <property type="nucleotide sequence ID" value="NZ_BAABAI010000032.1"/>
</dbReference>
<dbReference type="GO" id="GO:0005524">
    <property type="term" value="F:ATP binding"/>
    <property type="evidence" value="ECO:0007669"/>
    <property type="project" value="UniProtKB-KW"/>
</dbReference>
<keyword evidence="8" id="KW-1185">Reference proteome</keyword>
<dbReference type="EMBL" id="JACHJS010000001">
    <property type="protein sequence ID" value="MBB4967751.1"/>
    <property type="molecule type" value="Genomic_DNA"/>
</dbReference>
<dbReference type="PANTHER" id="PTHR42711:SF19">
    <property type="entry name" value="DOXORUBICIN RESISTANCE ATP-BINDING PROTEIN DRRA"/>
    <property type="match status" value="1"/>
</dbReference>
<accession>A0A7W7T7G8</accession>
<dbReference type="InterPro" id="IPR003593">
    <property type="entry name" value="AAA+_ATPase"/>
</dbReference>
<evidence type="ECO:0000313" key="7">
    <source>
        <dbReference type="EMBL" id="MBB4967751.1"/>
    </source>
</evidence>
<dbReference type="InterPro" id="IPR027417">
    <property type="entry name" value="P-loop_NTPase"/>
</dbReference>
<proteinExistence type="predicted"/>
<keyword evidence="3" id="KW-0547">Nucleotide-binding</keyword>
<dbReference type="GO" id="GO:0005886">
    <property type="term" value="C:plasma membrane"/>
    <property type="evidence" value="ECO:0007669"/>
    <property type="project" value="UniProtKB-SubCell"/>
</dbReference>
<evidence type="ECO:0000256" key="3">
    <source>
        <dbReference type="ARBA" id="ARBA00022741"/>
    </source>
</evidence>
<feature type="domain" description="ABC transporter" evidence="6">
    <location>
        <begin position="4"/>
        <end position="229"/>
    </location>
</feature>
<organism evidence="7 8">
    <name type="scientific">Saccharothrix violaceirubra</name>
    <dbReference type="NCBI Taxonomy" id="413306"/>
    <lineage>
        <taxon>Bacteria</taxon>
        <taxon>Bacillati</taxon>
        <taxon>Actinomycetota</taxon>
        <taxon>Actinomycetes</taxon>
        <taxon>Pseudonocardiales</taxon>
        <taxon>Pseudonocardiaceae</taxon>
        <taxon>Saccharothrix</taxon>
    </lineage>
</organism>
<keyword evidence="5" id="KW-0046">Antibiotic resistance</keyword>
<name>A0A7W7T7G8_9PSEU</name>
<keyword evidence="2" id="KW-0813">Transport</keyword>
<dbReference type="PROSITE" id="PS50893">
    <property type="entry name" value="ABC_TRANSPORTER_2"/>
    <property type="match status" value="1"/>
</dbReference>
<evidence type="ECO:0000256" key="1">
    <source>
        <dbReference type="ARBA" id="ARBA00004202"/>
    </source>
</evidence>